<dbReference type="STRING" id="1379.HMPREF3186_00690"/>
<organism evidence="1 2">
    <name type="scientific">Gemella haemolysans</name>
    <dbReference type="NCBI Taxonomy" id="1379"/>
    <lineage>
        <taxon>Bacteria</taxon>
        <taxon>Bacillati</taxon>
        <taxon>Bacillota</taxon>
        <taxon>Bacilli</taxon>
        <taxon>Bacillales</taxon>
        <taxon>Gemellaceae</taxon>
        <taxon>Gemella</taxon>
    </lineage>
</organism>
<accession>A0A134A0C8</accession>
<comment type="caution">
    <text evidence="1">The sequence shown here is derived from an EMBL/GenBank/DDBJ whole genome shotgun (WGS) entry which is preliminary data.</text>
</comment>
<dbReference type="OrthoDB" id="1258529at2"/>
<evidence type="ECO:0000313" key="2">
    <source>
        <dbReference type="Proteomes" id="UP000070355"/>
    </source>
</evidence>
<name>A0A134A0C8_9BACL</name>
<dbReference type="Proteomes" id="UP000070355">
    <property type="component" value="Unassembled WGS sequence"/>
</dbReference>
<dbReference type="PATRIC" id="fig|1379.3.peg.669"/>
<sequence>MLLFDEQPIVYDRTLAKILKSNGADRAATVLQQVHYWVENNKKNQKYEAYVNGYWWSYRSIREWHEKDFSHWSYPTVRNLFKSLRDKGLLIAFPLSKDKSDRTNWYRINYEKVEKLYENFKKEKEDHLLKQTNAFAKNQQIRSVKNEQMDLLENSKCNKENNKRLNKENNISFHQSNNNIIYSEQMIGNDERLIEDDKRDISPRKKYNTQYFRDSFGYSRVSKNKQVELDKWIKYAVDICLMPPDAKLHVGKQGVTAGDVVKRLAELRYEHIDYIFTRLSQVSYPTNHKNYMLAVLYNAKEQYESSKSTFTGGNNAQGRYVMPIPEYLEKRINNRGKTGERVITQEDEDAYAQLMKELSKGKEQEDVQ</sequence>
<evidence type="ECO:0000313" key="1">
    <source>
        <dbReference type="EMBL" id="KXB61136.1"/>
    </source>
</evidence>
<dbReference type="RefSeq" id="WP_060913922.1">
    <property type="nucleotide sequence ID" value="NZ_KQ959944.1"/>
</dbReference>
<dbReference type="AlphaFoldDB" id="A0A134A0C8"/>
<reference evidence="2" key="1">
    <citation type="submission" date="2016-01" db="EMBL/GenBank/DDBJ databases">
        <authorList>
            <person name="Mitreva M."/>
            <person name="Pepin K.H."/>
            <person name="Mihindukulasuriya K.A."/>
            <person name="Fulton R."/>
            <person name="Fronick C."/>
            <person name="O'Laughlin M."/>
            <person name="Miner T."/>
            <person name="Herter B."/>
            <person name="Rosa B.A."/>
            <person name="Cordes M."/>
            <person name="Tomlinson C."/>
            <person name="Wollam A."/>
            <person name="Palsikar V.B."/>
            <person name="Mardis E.R."/>
            <person name="Wilson R.K."/>
        </authorList>
    </citation>
    <scope>NUCLEOTIDE SEQUENCE [LARGE SCALE GENOMIC DNA]</scope>
    <source>
        <strain evidence="2">DNF01167</strain>
    </source>
</reference>
<proteinExistence type="predicted"/>
<dbReference type="EMBL" id="LSDC01000043">
    <property type="protein sequence ID" value="KXB61136.1"/>
    <property type="molecule type" value="Genomic_DNA"/>
</dbReference>
<protein>
    <submittedName>
        <fullName evidence="1">Uncharacterized protein</fullName>
    </submittedName>
</protein>
<gene>
    <name evidence="1" type="ORF">HMPREF3186_00690</name>
</gene>